<organism evidence="27 28">
    <name type="scientific">Arachnia propionica</name>
    <dbReference type="NCBI Taxonomy" id="1750"/>
    <lineage>
        <taxon>Bacteria</taxon>
        <taxon>Bacillati</taxon>
        <taxon>Actinomycetota</taxon>
        <taxon>Actinomycetes</taxon>
        <taxon>Propionibacteriales</taxon>
        <taxon>Propionibacteriaceae</taxon>
        <taxon>Arachnia</taxon>
    </lineage>
</organism>
<evidence type="ECO:0000256" key="10">
    <source>
        <dbReference type="ARBA" id="ARBA00022741"/>
    </source>
</evidence>
<dbReference type="PROSITE" id="PS50109">
    <property type="entry name" value="HIS_KIN"/>
    <property type="match status" value="1"/>
</dbReference>
<feature type="compositionally biased region" description="Basic and acidic residues" evidence="23">
    <location>
        <begin position="479"/>
        <end position="491"/>
    </location>
</feature>
<feature type="domain" description="Histidine kinase" evidence="25">
    <location>
        <begin position="265"/>
        <end position="474"/>
    </location>
</feature>
<evidence type="ECO:0000256" key="12">
    <source>
        <dbReference type="ARBA" id="ARBA00022801"/>
    </source>
</evidence>
<evidence type="ECO:0000256" key="19">
    <source>
        <dbReference type="ARBA" id="ARBA00023026"/>
    </source>
</evidence>
<gene>
    <name evidence="27" type="ORF">EII35_09060</name>
</gene>
<evidence type="ECO:0000256" key="11">
    <source>
        <dbReference type="ARBA" id="ARBA00022777"/>
    </source>
</evidence>
<proteinExistence type="predicted"/>
<reference evidence="27 28" key="1">
    <citation type="submission" date="2018-11" db="EMBL/GenBank/DDBJ databases">
        <title>Genomes From Bacteria Associated with the Canine Oral Cavity: a Test Case for Automated Genome-Based Taxonomic Assignment.</title>
        <authorList>
            <person name="Coil D.A."/>
            <person name="Jospin G."/>
            <person name="Darling A.E."/>
            <person name="Wallis C."/>
            <person name="Davis I.J."/>
            <person name="Harris S."/>
            <person name="Eisen J.A."/>
            <person name="Holcombe L.J."/>
            <person name="O'Flynn C."/>
        </authorList>
    </citation>
    <scope>NUCLEOTIDE SEQUENCE [LARGE SCALE GENOMIC DNA]</scope>
    <source>
        <strain evidence="27 28">OH2822_COT-296</strain>
    </source>
</reference>
<dbReference type="PRINTS" id="PR00344">
    <property type="entry name" value="BCTRLSENSOR"/>
</dbReference>
<keyword evidence="8" id="KW-0808">Transferase</keyword>
<dbReference type="Gene3D" id="3.30.565.10">
    <property type="entry name" value="Histidine kinase-like ATPase, C-terminal domain"/>
    <property type="match status" value="1"/>
</dbReference>
<keyword evidence="10" id="KW-0547">Nucleotide-binding</keyword>
<dbReference type="SUPFAM" id="SSF55874">
    <property type="entry name" value="ATPase domain of HSP90 chaperone/DNA topoisomerase II/histidine kinase"/>
    <property type="match status" value="1"/>
</dbReference>
<dbReference type="SMART" id="SM00388">
    <property type="entry name" value="HisKA"/>
    <property type="match status" value="1"/>
</dbReference>
<dbReference type="PROSITE" id="PS50885">
    <property type="entry name" value="HAMP"/>
    <property type="match status" value="1"/>
</dbReference>
<dbReference type="Proteomes" id="UP000280935">
    <property type="component" value="Unassembled WGS sequence"/>
</dbReference>
<dbReference type="Gene3D" id="6.10.340.10">
    <property type="match status" value="1"/>
</dbReference>
<accession>A0A3P1WTH2</accession>
<comment type="cofactor">
    <cofactor evidence="3">
        <name>Mg(2+)</name>
        <dbReference type="ChEBI" id="CHEBI:18420"/>
    </cofactor>
</comment>
<keyword evidence="6" id="KW-1003">Cell membrane</keyword>
<keyword evidence="7" id="KW-0597">Phosphoprotein</keyword>
<dbReference type="InterPro" id="IPR003661">
    <property type="entry name" value="HisK_dim/P_dom"/>
</dbReference>
<keyword evidence="24" id="KW-0472">Membrane</keyword>
<dbReference type="EMBL" id="RQYT01000019">
    <property type="protein sequence ID" value="RRD49306.1"/>
    <property type="molecule type" value="Genomic_DNA"/>
</dbReference>
<keyword evidence="9 24" id="KW-0812">Transmembrane</keyword>
<evidence type="ECO:0000256" key="20">
    <source>
        <dbReference type="ARBA" id="ARBA00023211"/>
    </source>
</evidence>
<dbReference type="InterPro" id="IPR004358">
    <property type="entry name" value="Sig_transdc_His_kin-like_C"/>
</dbReference>
<evidence type="ECO:0000256" key="14">
    <source>
        <dbReference type="ARBA" id="ARBA00022842"/>
    </source>
</evidence>
<evidence type="ECO:0000256" key="22">
    <source>
        <dbReference type="ARBA" id="ARBA00041776"/>
    </source>
</evidence>
<keyword evidence="12" id="KW-0378">Hydrolase</keyword>
<dbReference type="PANTHER" id="PTHR44936">
    <property type="entry name" value="SENSOR PROTEIN CREC"/>
    <property type="match status" value="1"/>
</dbReference>
<evidence type="ECO:0000256" key="23">
    <source>
        <dbReference type="SAM" id="MobiDB-lite"/>
    </source>
</evidence>
<dbReference type="Pfam" id="PF00512">
    <property type="entry name" value="HisKA"/>
    <property type="match status" value="1"/>
</dbReference>
<sequence length="498" mass="54544">MGSMRRVVGFLMGAIRVRIMLAVVLVSGCALALSGLIVHSLQQRHAEDDATRQLQRVRARLELEVTQADPGTGAPFASVKDVLGYHLSRSVLSPPAGELAFVGDRINWIQQAPVRVRPEADPELMAAVRPHLSGRESLIQTITTSLTTYRTLVVPIRVGDEVGALVHVIDMRRATAELKSTMEQYTVVAVATVLALIVPAWLAMGRLLRPIGELRRATDAIDEHDLTTRVPSRGRDDLSALARAVNRMLDRVQATVEAHRRLLDDVSHELRTPITIVRGHLELLDVNDPEDVAETREVSIDELDRMGVLVQDLLVLAKANQADFINPESTELAELTLQVLAKARGLGERGWILEDLAEGSAWLDPARITQAWLQLAANAVKYSSPGSVIGIGSMICNGQVLFYVRDEGIGMTPEEMATVHERSVRGQSAAHFASGLGLGLSIVTSIAEAHGGRLEIESEEGQGSLFTLWLPLTPQEASREMTRWKGEDKHEQHPHHRG</sequence>
<keyword evidence="15" id="KW-0904">Protein phosphatase</keyword>
<keyword evidence="17" id="KW-0902">Two-component regulatory system</keyword>
<keyword evidence="19" id="KW-0843">Virulence</keyword>
<evidence type="ECO:0000256" key="3">
    <source>
        <dbReference type="ARBA" id="ARBA00001946"/>
    </source>
</evidence>
<evidence type="ECO:0000256" key="21">
    <source>
        <dbReference type="ARBA" id="ARBA00040454"/>
    </source>
</evidence>
<evidence type="ECO:0000256" key="6">
    <source>
        <dbReference type="ARBA" id="ARBA00022475"/>
    </source>
</evidence>
<evidence type="ECO:0000256" key="5">
    <source>
        <dbReference type="ARBA" id="ARBA00012438"/>
    </source>
</evidence>
<dbReference type="AlphaFoldDB" id="A0A3P1WTH2"/>
<dbReference type="Gene3D" id="1.10.287.130">
    <property type="match status" value="1"/>
</dbReference>
<evidence type="ECO:0000256" key="15">
    <source>
        <dbReference type="ARBA" id="ARBA00022912"/>
    </source>
</evidence>
<dbReference type="GO" id="GO:0005524">
    <property type="term" value="F:ATP binding"/>
    <property type="evidence" value="ECO:0007669"/>
    <property type="project" value="UniProtKB-KW"/>
</dbReference>
<dbReference type="GO" id="GO:0000155">
    <property type="term" value="F:phosphorelay sensor kinase activity"/>
    <property type="evidence" value="ECO:0007669"/>
    <property type="project" value="InterPro"/>
</dbReference>
<evidence type="ECO:0000256" key="17">
    <source>
        <dbReference type="ARBA" id="ARBA00023012"/>
    </source>
</evidence>
<evidence type="ECO:0000259" key="26">
    <source>
        <dbReference type="PROSITE" id="PS50885"/>
    </source>
</evidence>
<keyword evidence="16 24" id="KW-1133">Transmembrane helix</keyword>
<evidence type="ECO:0000313" key="28">
    <source>
        <dbReference type="Proteomes" id="UP000280935"/>
    </source>
</evidence>
<keyword evidence="14" id="KW-0460">Magnesium</keyword>
<dbReference type="OrthoDB" id="9786919at2"/>
<dbReference type="SMART" id="SM00387">
    <property type="entry name" value="HATPase_c"/>
    <property type="match status" value="1"/>
</dbReference>
<dbReference type="EC" id="2.7.13.3" evidence="5"/>
<keyword evidence="11 27" id="KW-0418">Kinase</keyword>
<feature type="region of interest" description="Disordered" evidence="23">
    <location>
        <begin position="479"/>
        <end position="498"/>
    </location>
</feature>
<dbReference type="InterPro" id="IPR005467">
    <property type="entry name" value="His_kinase_dom"/>
</dbReference>
<comment type="cofactor">
    <cofactor evidence="2">
        <name>Mn(2+)</name>
        <dbReference type="ChEBI" id="CHEBI:29035"/>
    </cofactor>
</comment>
<protein>
    <recommendedName>
        <fullName evidence="21">Signal transduction histidine-protein kinase/phosphatase MprB</fullName>
        <ecNumber evidence="5">2.7.13.3</ecNumber>
    </recommendedName>
    <alternativeName>
        <fullName evidence="22">Mycobacterial persistence regulator B</fullName>
    </alternativeName>
</protein>
<evidence type="ECO:0000256" key="24">
    <source>
        <dbReference type="SAM" id="Phobius"/>
    </source>
</evidence>
<dbReference type="InterPro" id="IPR003594">
    <property type="entry name" value="HATPase_dom"/>
</dbReference>
<feature type="transmembrane region" description="Helical" evidence="24">
    <location>
        <begin position="185"/>
        <end position="208"/>
    </location>
</feature>
<dbReference type="SUPFAM" id="SSF47384">
    <property type="entry name" value="Homodimeric domain of signal transducing histidine kinase"/>
    <property type="match status" value="1"/>
</dbReference>
<evidence type="ECO:0000256" key="2">
    <source>
        <dbReference type="ARBA" id="ARBA00001936"/>
    </source>
</evidence>
<dbReference type="GO" id="GO:0004721">
    <property type="term" value="F:phosphoprotein phosphatase activity"/>
    <property type="evidence" value="ECO:0007669"/>
    <property type="project" value="UniProtKB-KW"/>
</dbReference>
<evidence type="ECO:0000256" key="16">
    <source>
        <dbReference type="ARBA" id="ARBA00022989"/>
    </source>
</evidence>
<dbReference type="CDD" id="cd00075">
    <property type="entry name" value="HATPase"/>
    <property type="match status" value="1"/>
</dbReference>
<dbReference type="SUPFAM" id="SSF158472">
    <property type="entry name" value="HAMP domain-like"/>
    <property type="match status" value="1"/>
</dbReference>
<evidence type="ECO:0000256" key="13">
    <source>
        <dbReference type="ARBA" id="ARBA00022840"/>
    </source>
</evidence>
<dbReference type="GO" id="GO:0005886">
    <property type="term" value="C:plasma membrane"/>
    <property type="evidence" value="ECO:0007669"/>
    <property type="project" value="UniProtKB-SubCell"/>
</dbReference>
<evidence type="ECO:0000259" key="25">
    <source>
        <dbReference type="PROSITE" id="PS50109"/>
    </source>
</evidence>
<dbReference type="PROSITE" id="PS51257">
    <property type="entry name" value="PROKAR_LIPOPROTEIN"/>
    <property type="match status" value="1"/>
</dbReference>
<dbReference type="PANTHER" id="PTHR44936:SF9">
    <property type="entry name" value="SENSOR PROTEIN CREC"/>
    <property type="match status" value="1"/>
</dbReference>
<evidence type="ECO:0000256" key="18">
    <source>
        <dbReference type="ARBA" id="ARBA00023016"/>
    </source>
</evidence>
<dbReference type="InterPro" id="IPR003660">
    <property type="entry name" value="HAMP_dom"/>
</dbReference>
<dbReference type="Pfam" id="PF00672">
    <property type="entry name" value="HAMP"/>
    <property type="match status" value="1"/>
</dbReference>
<dbReference type="CDD" id="cd06225">
    <property type="entry name" value="HAMP"/>
    <property type="match status" value="1"/>
</dbReference>
<keyword evidence="18" id="KW-0346">Stress response</keyword>
<dbReference type="InterPro" id="IPR036097">
    <property type="entry name" value="HisK_dim/P_sf"/>
</dbReference>
<evidence type="ECO:0000256" key="4">
    <source>
        <dbReference type="ARBA" id="ARBA00004651"/>
    </source>
</evidence>
<comment type="subcellular location">
    <subcellularLocation>
        <location evidence="4">Cell membrane</location>
        <topology evidence="4">Multi-pass membrane protein</topology>
    </subcellularLocation>
</comment>
<keyword evidence="13" id="KW-0067">ATP-binding</keyword>
<keyword evidence="20" id="KW-0464">Manganese</keyword>
<dbReference type="Pfam" id="PF02518">
    <property type="entry name" value="HATPase_c"/>
    <property type="match status" value="1"/>
</dbReference>
<evidence type="ECO:0000256" key="8">
    <source>
        <dbReference type="ARBA" id="ARBA00022679"/>
    </source>
</evidence>
<comment type="catalytic activity">
    <reaction evidence="1">
        <text>ATP + protein L-histidine = ADP + protein N-phospho-L-histidine.</text>
        <dbReference type="EC" id="2.7.13.3"/>
    </reaction>
</comment>
<dbReference type="CDD" id="cd00082">
    <property type="entry name" value="HisKA"/>
    <property type="match status" value="1"/>
</dbReference>
<dbReference type="InterPro" id="IPR050980">
    <property type="entry name" value="2C_sensor_his_kinase"/>
</dbReference>
<dbReference type="SMART" id="SM00304">
    <property type="entry name" value="HAMP"/>
    <property type="match status" value="1"/>
</dbReference>
<evidence type="ECO:0000256" key="9">
    <source>
        <dbReference type="ARBA" id="ARBA00022692"/>
    </source>
</evidence>
<evidence type="ECO:0000256" key="7">
    <source>
        <dbReference type="ARBA" id="ARBA00022553"/>
    </source>
</evidence>
<comment type="caution">
    <text evidence="27">The sequence shown here is derived from an EMBL/GenBank/DDBJ whole genome shotgun (WGS) entry which is preliminary data.</text>
</comment>
<dbReference type="FunFam" id="1.10.287.130:FF:000001">
    <property type="entry name" value="Two-component sensor histidine kinase"/>
    <property type="match status" value="1"/>
</dbReference>
<evidence type="ECO:0000313" key="27">
    <source>
        <dbReference type="EMBL" id="RRD49306.1"/>
    </source>
</evidence>
<evidence type="ECO:0000256" key="1">
    <source>
        <dbReference type="ARBA" id="ARBA00000085"/>
    </source>
</evidence>
<name>A0A3P1WTH2_9ACTN</name>
<feature type="domain" description="HAMP" evidence="26">
    <location>
        <begin position="205"/>
        <end position="257"/>
    </location>
</feature>
<dbReference type="InterPro" id="IPR036890">
    <property type="entry name" value="HATPase_C_sf"/>
</dbReference>